<proteinExistence type="predicted"/>
<feature type="signal peptide" evidence="1">
    <location>
        <begin position="1"/>
        <end position="21"/>
    </location>
</feature>
<accession>A0ABV1RX47</accession>
<sequence>MKIIVLLLALLVAFGFAMKQAAENMEEMTIQQEIKQLDQYPNLLPVVEVTI</sequence>
<dbReference type="EMBL" id="JBEOKT010000017">
    <property type="protein sequence ID" value="MER2998989.1"/>
    <property type="molecule type" value="Genomic_DNA"/>
</dbReference>
<reference evidence="2 3" key="1">
    <citation type="submission" date="2024-06" db="EMBL/GenBank/DDBJ databases">
        <title>Pontibacter populi HYL7-15.</title>
        <authorList>
            <person name="Kim M.K."/>
        </authorList>
    </citation>
    <scope>NUCLEOTIDE SEQUENCE [LARGE SCALE GENOMIC DNA]</scope>
    <source>
        <strain evidence="2 3">HYL7-15</strain>
    </source>
</reference>
<evidence type="ECO:0000256" key="1">
    <source>
        <dbReference type="SAM" id="SignalP"/>
    </source>
</evidence>
<comment type="caution">
    <text evidence="2">The sequence shown here is derived from an EMBL/GenBank/DDBJ whole genome shotgun (WGS) entry which is preliminary data.</text>
</comment>
<organism evidence="2 3">
    <name type="scientific">Pontibacter populi</name>
    <dbReference type="NCBI Taxonomy" id="890055"/>
    <lineage>
        <taxon>Bacteria</taxon>
        <taxon>Pseudomonadati</taxon>
        <taxon>Bacteroidota</taxon>
        <taxon>Cytophagia</taxon>
        <taxon>Cytophagales</taxon>
        <taxon>Hymenobacteraceae</taxon>
        <taxon>Pontibacter</taxon>
    </lineage>
</organism>
<keyword evidence="3" id="KW-1185">Reference proteome</keyword>
<dbReference type="Proteomes" id="UP001476807">
    <property type="component" value="Unassembled WGS sequence"/>
</dbReference>
<dbReference type="RefSeq" id="WP_350413525.1">
    <property type="nucleotide sequence ID" value="NZ_JBEOKT010000017.1"/>
</dbReference>
<evidence type="ECO:0000313" key="3">
    <source>
        <dbReference type="Proteomes" id="UP001476807"/>
    </source>
</evidence>
<keyword evidence="1" id="KW-0732">Signal</keyword>
<gene>
    <name evidence="2" type="ORF">ABS362_15655</name>
</gene>
<name>A0ABV1RX47_9BACT</name>
<evidence type="ECO:0000313" key="2">
    <source>
        <dbReference type="EMBL" id="MER2998989.1"/>
    </source>
</evidence>
<protein>
    <submittedName>
        <fullName evidence="2">Uncharacterized protein</fullName>
    </submittedName>
</protein>
<feature type="chain" id="PRO_5047261580" evidence="1">
    <location>
        <begin position="22"/>
        <end position="51"/>
    </location>
</feature>